<keyword evidence="4 6" id="KW-1133">Transmembrane helix</keyword>
<reference evidence="8 9" key="1">
    <citation type="submission" date="2016-11" db="EMBL/GenBank/DDBJ databases">
        <authorList>
            <person name="Jaros S."/>
            <person name="Januszkiewicz K."/>
            <person name="Wedrychowicz H."/>
        </authorList>
    </citation>
    <scope>NUCLEOTIDE SEQUENCE [LARGE SCALE GENOMIC DNA]</scope>
    <source>
        <strain evidence="8 9">DSM 9705</strain>
    </source>
</reference>
<feature type="transmembrane region" description="Helical" evidence="6">
    <location>
        <begin position="269"/>
        <end position="286"/>
    </location>
</feature>
<keyword evidence="3 6" id="KW-0812">Transmembrane</keyword>
<evidence type="ECO:0000256" key="3">
    <source>
        <dbReference type="ARBA" id="ARBA00022692"/>
    </source>
</evidence>
<feature type="transmembrane region" description="Helical" evidence="6">
    <location>
        <begin position="142"/>
        <end position="167"/>
    </location>
</feature>
<evidence type="ECO:0000256" key="6">
    <source>
        <dbReference type="SAM" id="Phobius"/>
    </source>
</evidence>
<dbReference type="Pfam" id="PF00892">
    <property type="entry name" value="EamA"/>
    <property type="match status" value="2"/>
</dbReference>
<accession>A0A1M5VI19</accession>
<dbReference type="OrthoDB" id="5186724at2"/>
<feature type="domain" description="EamA" evidence="7">
    <location>
        <begin position="2"/>
        <end position="135"/>
    </location>
</feature>
<feature type="transmembrane region" description="Helical" evidence="6">
    <location>
        <begin position="179"/>
        <end position="199"/>
    </location>
</feature>
<dbReference type="SUPFAM" id="SSF103481">
    <property type="entry name" value="Multidrug resistance efflux transporter EmrE"/>
    <property type="match status" value="2"/>
</dbReference>
<evidence type="ECO:0000313" key="9">
    <source>
        <dbReference type="Proteomes" id="UP000184139"/>
    </source>
</evidence>
<name>A0A1M5VI19_9BACT</name>
<dbReference type="PANTHER" id="PTHR32322:SF2">
    <property type="entry name" value="EAMA DOMAIN-CONTAINING PROTEIN"/>
    <property type="match status" value="1"/>
</dbReference>
<feature type="transmembrane region" description="Helical" evidence="6">
    <location>
        <begin position="34"/>
        <end position="51"/>
    </location>
</feature>
<dbReference type="EMBL" id="FQXS01000008">
    <property type="protein sequence ID" value="SHH74724.1"/>
    <property type="molecule type" value="Genomic_DNA"/>
</dbReference>
<feature type="transmembrane region" description="Helical" evidence="6">
    <location>
        <begin position="63"/>
        <end position="81"/>
    </location>
</feature>
<evidence type="ECO:0000256" key="1">
    <source>
        <dbReference type="ARBA" id="ARBA00004141"/>
    </source>
</evidence>
<feature type="transmembrane region" description="Helical" evidence="6">
    <location>
        <begin position="93"/>
        <end position="112"/>
    </location>
</feature>
<gene>
    <name evidence="8" type="ORF">SAMN02745124_01700</name>
</gene>
<sequence>MTYLLLIATTFLWGGTFIAGRLVAGEIPPFSASFLRFVIAGAALLPIIAATEGMPALPTRRQFLPILLLGLSGIFSYNAFFFTGLSHITASRAALIIATTPLCITLVSTLLYREPLTRLRGIGILLSLTGALLVISNGHPTMIFAGGFGPGEFSLLGCVVSWTVYTFVGKSVLTTMRPLPCVFYAILAGTLLLAGPALIEGLPALLPSIDVVGWASLAYLGIGGTSLGFSWYYLGIKRIGPSRAGVFINLVPVFALLQSWLLLSETLKPIVLAGGFMVCTGVYLTNRRARLHRP</sequence>
<dbReference type="PANTHER" id="PTHR32322">
    <property type="entry name" value="INNER MEMBRANE TRANSPORTER"/>
    <property type="match status" value="1"/>
</dbReference>
<evidence type="ECO:0000313" key="8">
    <source>
        <dbReference type="EMBL" id="SHH74724.1"/>
    </source>
</evidence>
<dbReference type="InterPro" id="IPR050638">
    <property type="entry name" value="AA-Vitamin_Transporters"/>
</dbReference>
<evidence type="ECO:0000256" key="2">
    <source>
        <dbReference type="ARBA" id="ARBA00007362"/>
    </source>
</evidence>
<feature type="transmembrane region" description="Helical" evidence="6">
    <location>
        <begin position="246"/>
        <end position="263"/>
    </location>
</feature>
<feature type="domain" description="EamA" evidence="7">
    <location>
        <begin position="151"/>
        <end position="286"/>
    </location>
</feature>
<comment type="subcellular location">
    <subcellularLocation>
        <location evidence="1">Membrane</location>
        <topology evidence="1">Multi-pass membrane protein</topology>
    </subcellularLocation>
</comment>
<dbReference type="GO" id="GO:0016020">
    <property type="term" value="C:membrane"/>
    <property type="evidence" value="ECO:0007669"/>
    <property type="project" value="UniProtKB-SubCell"/>
</dbReference>
<organism evidence="8 9">
    <name type="scientific">Desulfofustis glycolicus DSM 9705</name>
    <dbReference type="NCBI Taxonomy" id="1121409"/>
    <lineage>
        <taxon>Bacteria</taxon>
        <taxon>Pseudomonadati</taxon>
        <taxon>Thermodesulfobacteriota</taxon>
        <taxon>Desulfobulbia</taxon>
        <taxon>Desulfobulbales</taxon>
        <taxon>Desulfocapsaceae</taxon>
        <taxon>Desulfofustis</taxon>
    </lineage>
</organism>
<keyword evidence="5 6" id="KW-0472">Membrane</keyword>
<evidence type="ECO:0000256" key="5">
    <source>
        <dbReference type="ARBA" id="ARBA00023136"/>
    </source>
</evidence>
<dbReference type="InterPro" id="IPR000620">
    <property type="entry name" value="EamA_dom"/>
</dbReference>
<evidence type="ECO:0000259" key="7">
    <source>
        <dbReference type="Pfam" id="PF00892"/>
    </source>
</evidence>
<dbReference type="Gene3D" id="1.10.3730.20">
    <property type="match status" value="1"/>
</dbReference>
<keyword evidence="9" id="KW-1185">Reference proteome</keyword>
<feature type="transmembrane region" description="Helical" evidence="6">
    <location>
        <begin position="211"/>
        <end position="234"/>
    </location>
</feature>
<dbReference type="Proteomes" id="UP000184139">
    <property type="component" value="Unassembled WGS sequence"/>
</dbReference>
<protein>
    <submittedName>
        <fullName evidence="8">Permease of the drug/metabolite transporter (DMT) superfamily</fullName>
    </submittedName>
</protein>
<comment type="similarity">
    <text evidence="2">Belongs to the EamA transporter family.</text>
</comment>
<dbReference type="AlphaFoldDB" id="A0A1M5VI19"/>
<evidence type="ECO:0000256" key="4">
    <source>
        <dbReference type="ARBA" id="ARBA00022989"/>
    </source>
</evidence>
<proteinExistence type="inferred from homology"/>
<dbReference type="InterPro" id="IPR037185">
    <property type="entry name" value="EmrE-like"/>
</dbReference>
<feature type="transmembrane region" description="Helical" evidence="6">
    <location>
        <begin position="119"/>
        <end position="136"/>
    </location>
</feature>